<feature type="compositionally biased region" description="Low complexity" evidence="1">
    <location>
        <begin position="52"/>
        <end position="65"/>
    </location>
</feature>
<sequence>MATMHSVDHMASMTNMSLGRPTGAKTPSSSTGGGAGEPMDVVVNDHDDDAATAEAKAAKHMATPAASPPSNEVPRPRANLHHATPSTLDFHASLLAAVALYLWSKRPLPTTPVQCAACHALPLTALLKHLLVTTKLPLEQFYLALKFIQVLVSSYPELTVVSKPGSEIRVMIASIILTNKLMEDNYISKRSWARVSSLSLQELNRMELEILDGLHWNLEVSTKEYSAWITWLSDLRRAPSSPVSRPVNLSSSVAAQQQQQSAASLNRDRLRHQDSALSLSIEWM</sequence>
<reference evidence="2" key="1">
    <citation type="submission" date="2017-05" db="EMBL/GenBank/DDBJ databases">
        <authorList>
            <person name="Song R."/>
            <person name="Chenine A.L."/>
            <person name="Ruprecht R.M."/>
        </authorList>
    </citation>
    <scope>NUCLEOTIDE SEQUENCE</scope>
</reference>
<dbReference type="Pfam" id="PF08613">
    <property type="entry name" value="Cyclin"/>
    <property type="match status" value="1"/>
</dbReference>
<accession>A0A238HJR0</accession>
<dbReference type="AlphaFoldDB" id="A0A238HJR0"/>
<evidence type="ECO:0000256" key="1">
    <source>
        <dbReference type="SAM" id="MobiDB-lite"/>
    </source>
</evidence>
<gene>
    <name evidence="2" type="primary">Clg1</name>
</gene>
<dbReference type="SUPFAM" id="SSF47954">
    <property type="entry name" value="Cyclin-like"/>
    <property type="match status" value="1"/>
</dbReference>
<dbReference type="EMBL" id="LT853628">
    <property type="protein sequence ID" value="SMQ44848.1"/>
    <property type="molecule type" value="Genomic_DNA"/>
</dbReference>
<name>A0A238HJR0_BLAEM</name>
<dbReference type="CDD" id="cd20557">
    <property type="entry name" value="CYCLIN_ScPCL1-like"/>
    <property type="match status" value="1"/>
</dbReference>
<dbReference type="InterPro" id="IPR036915">
    <property type="entry name" value="Cyclin-like_sf"/>
</dbReference>
<dbReference type="InterPro" id="IPR013922">
    <property type="entry name" value="Cyclin_PHO80-like"/>
</dbReference>
<dbReference type="PANTHER" id="PTHR15615">
    <property type="match status" value="1"/>
</dbReference>
<dbReference type="PANTHER" id="PTHR15615:SF108">
    <property type="entry name" value="PROTEIN CNPPD1"/>
    <property type="match status" value="1"/>
</dbReference>
<proteinExistence type="predicted"/>
<evidence type="ECO:0000313" key="2">
    <source>
        <dbReference type="EMBL" id="SMQ44848.1"/>
    </source>
</evidence>
<protein>
    <submittedName>
        <fullName evidence="2">Pho cyclin Clg1</fullName>
    </submittedName>
</protein>
<dbReference type="Gene3D" id="1.10.472.10">
    <property type="entry name" value="Cyclin-like"/>
    <property type="match status" value="1"/>
</dbReference>
<feature type="region of interest" description="Disordered" evidence="1">
    <location>
        <begin position="14"/>
        <end position="82"/>
    </location>
</feature>
<organism evidence="2">
    <name type="scientific">Blastocladiella emersonii</name>
    <name type="common">Aquatic fungus</name>
    <dbReference type="NCBI Taxonomy" id="4808"/>
    <lineage>
        <taxon>Eukaryota</taxon>
        <taxon>Fungi</taxon>
        <taxon>Fungi incertae sedis</taxon>
        <taxon>Blastocladiomycota</taxon>
        <taxon>Blastocladiomycetes</taxon>
        <taxon>Blastocladiales</taxon>
        <taxon>Blastocladiaceae</taxon>
        <taxon>Blastocladiella</taxon>
    </lineage>
</organism>
<dbReference type="GO" id="GO:0019901">
    <property type="term" value="F:protein kinase binding"/>
    <property type="evidence" value="ECO:0007669"/>
    <property type="project" value="InterPro"/>
</dbReference>